<comment type="subcellular location">
    <subcellularLocation>
        <location evidence="1">Cell membrane</location>
        <topology evidence="1">Multi-pass membrane protein</topology>
    </subcellularLocation>
</comment>
<dbReference type="PANTHER" id="PTHR34584">
    <property type="entry name" value="NA(+)/H(+) ANTIPORTER SUBUNIT E1"/>
    <property type="match status" value="1"/>
</dbReference>
<dbReference type="InterPro" id="IPR002758">
    <property type="entry name" value="Cation_antiport_E"/>
</dbReference>
<dbReference type="AlphaFoldDB" id="A0A0W8FE52"/>
<comment type="caution">
    <text evidence="7">The sequence shown here is derived from an EMBL/GenBank/DDBJ whole genome shotgun (WGS) entry which is preliminary data.</text>
</comment>
<feature type="transmembrane region" description="Helical" evidence="6">
    <location>
        <begin position="7"/>
        <end position="25"/>
    </location>
</feature>
<accession>A0A0W8FE52</accession>
<dbReference type="Pfam" id="PF01899">
    <property type="entry name" value="MNHE"/>
    <property type="match status" value="1"/>
</dbReference>
<dbReference type="PANTHER" id="PTHR34584:SF1">
    <property type="entry name" value="NA(+)_H(+) ANTIPORTER SUBUNIT E1"/>
    <property type="match status" value="1"/>
</dbReference>
<dbReference type="GO" id="GO:0005886">
    <property type="term" value="C:plasma membrane"/>
    <property type="evidence" value="ECO:0007669"/>
    <property type="project" value="UniProtKB-SubCell"/>
</dbReference>
<evidence type="ECO:0000256" key="3">
    <source>
        <dbReference type="ARBA" id="ARBA00022692"/>
    </source>
</evidence>
<feature type="transmembrane region" description="Helical" evidence="6">
    <location>
        <begin position="31"/>
        <end position="49"/>
    </location>
</feature>
<keyword evidence="4 6" id="KW-1133">Transmembrane helix</keyword>
<dbReference type="GO" id="GO:0008324">
    <property type="term" value="F:monoatomic cation transmembrane transporter activity"/>
    <property type="evidence" value="ECO:0007669"/>
    <property type="project" value="InterPro"/>
</dbReference>
<evidence type="ECO:0000256" key="2">
    <source>
        <dbReference type="ARBA" id="ARBA00022475"/>
    </source>
</evidence>
<gene>
    <name evidence="7" type="ORF">ASZ90_011287</name>
</gene>
<dbReference type="EMBL" id="LNQE01001336">
    <property type="protein sequence ID" value="KUG19006.1"/>
    <property type="molecule type" value="Genomic_DNA"/>
</dbReference>
<feature type="transmembrane region" description="Helical" evidence="6">
    <location>
        <begin position="61"/>
        <end position="80"/>
    </location>
</feature>
<organism evidence="7">
    <name type="scientific">hydrocarbon metagenome</name>
    <dbReference type="NCBI Taxonomy" id="938273"/>
    <lineage>
        <taxon>unclassified sequences</taxon>
        <taxon>metagenomes</taxon>
        <taxon>ecological metagenomes</taxon>
    </lineage>
</organism>
<dbReference type="PIRSF" id="PIRSF019239">
    <property type="entry name" value="MrpE"/>
    <property type="match status" value="1"/>
</dbReference>
<protein>
    <submittedName>
        <fullName evidence="7">Cation antiporter</fullName>
    </submittedName>
</protein>
<proteinExistence type="predicted"/>
<sequence length="164" mass="17986">MKGGGTRIAVVFAILFTFWVLLSGYFDAFHLTAGIICAGIVTILSHDLLMPDAGDRILRKTARFIGYIPWLLLAILRGGLDVAYRVLHPAMPINPCIVTFETPLHGDLARTTLANSITLTPGTVTVDVEGGRFVVHVLAPEFAYGLTKEETMQKRVSAIFEEDR</sequence>
<evidence type="ECO:0000313" key="7">
    <source>
        <dbReference type="EMBL" id="KUG19006.1"/>
    </source>
</evidence>
<evidence type="ECO:0000256" key="5">
    <source>
        <dbReference type="ARBA" id="ARBA00023136"/>
    </source>
</evidence>
<keyword evidence="2" id="KW-1003">Cell membrane</keyword>
<reference evidence="7" key="1">
    <citation type="journal article" date="2015" name="Proc. Natl. Acad. Sci. U.S.A.">
        <title>Networks of energetic and metabolic interactions define dynamics in microbial communities.</title>
        <authorList>
            <person name="Embree M."/>
            <person name="Liu J.K."/>
            <person name="Al-Bassam M.M."/>
            <person name="Zengler K."/>
        </authorList>
    </citation>
    <scope>NUCLEOTIDE SEQUENCE</scope>
</reference>
<evidence type="ECO:0000256" key="6">
    <source>
        <dbReference type="SAM" id="Phobius"/>
    </source>
</evidence>
<keyword evidence="3 6" id="KW-0812">Transmembrane</keyword>
<evidence type="ECO:0000256" key="1">
    <source>
        <dbReference type="ARBA" id="ARBA00004651"/>
    </source>
</evidence>
<keyword evidence="5 6" id="KW-0472">Membrane</keyword>
<evidence type="ECO:0000256" key="4">
    <source>
        <dbReference type="ARBA" id="ARBA00022989"/>
    </source>
</evidence>
<name>A0A0W8FE52_9ZZZZ</name>